<dbReference type="STRING" id="3076.A0A2P6TZS7"/>
<keyword evidence="4 8" id="KW-0418">Kinase</keyword>
<dbReference type="GO" id="GO:0032958">
    <property type="term" value="P:inositol phosphate biosynthetic process"/>
    <property type="evidence" value="ECO:0007669"/>
    <property type="project" value="InterPro"/>
</dbReference>
<dbReference type="GO" id="GO:0005634">
    <property type="term" value="C:nucleus"/>
    <property type="evidence" value="ECO:0007669"/>
    <property type="project" value="TreeGrafter"/>
</dbReference>
<dbReference type="PANTHER" id="PTHR12400:SF51">
    <property type="entry name" value="INOSITOL POLYPHOSPHATE MULTIKINASE"/>
    <property type="match status" value="1"/>
</dbReference>
<keyword evidence="5 8" id="KW-0067">ATP-binding</keyword>
<dbReference type="OrthoDB" id="5958943at2759"/>
<dbReference type="GO" id="GO:0005737">
    <property type="term" value="C:cytoplasm"/>
    <property type="evidence" value="ECO:0007669"/>
    <property type="project" value="TreeGrafter"/>
</dbReference>
<dbReference type="AlphaFoldDB" id="A0A2P6TZS7"/>
<comment type="catalytic activity">
    <reaction evidence="7 8">
        <text>1D-myo-inositol 1,3,4,6-tetrakisphosphate + ATP = 1D-myo-inositol 1,3,4,5,6-pentakisphosphate + ADP + H(+)</text>
        <dbReference type="Rhea" id="RHEA:12717"/>
        <dbReference type="ChEBI" id="CHEBI:15378"/>
        <dbReference type="ChEBI" id="CHEBI:30616"/>
        <dbReference type="ChEBI" id="CHEBI:57660"/>
        <dbReference type="ChEBI" id="CHEBI:57733"/>
        <dbReference type="ChEBI" id="CHEBI:456216"/>
        <dbReference type="EC" id="2.7.1.140"/>
    </reaction>
</comment>
<dbReference type="Gene3D" id="3.30.470.160">
    <property type="entry name" value="Inositol polyphosphate kinase"/>
    <property type="match status" value="1"/>
</dbReference>
<dbReference type="PANTHER" id="PTHR12400">
    <property type="entry name" value="INOSITOL POLYPHOSPHATE KINASE"/>
    <property type="match status" value="1"/>
</dbReference>
<evidence type="ECO:0000256" key="8">
    <source>
        <dbReference type="RuleBase" id="RU363090"/>
    </source>
</evidence>
<evidence type="ECO:0000313" key="10">
    <source>
        <dbReference type="EMBL" id="PRW59556.1"/>
    </source>
</evidence>
<comment type="similarity">
    <text evidence="1 8">Belongs to the inositol phosphokinase (IPK) family.</text>
</comment>
<gene>
    <name evidence="10" type="ORF">C2E21_1990</name>
</gene>
<evidence type="ECO:0000256" key="3">
    <source>
        <dbReference type="ARBA" id="ARBA00022741"/>
    </source>
</evidence>
<evidence type="ECO:0000256" key="7">
    <source>
        <dbReference type="ARBA" id="ARBA00036525"/>
    </source>
</evidence>
<proteinExistence type="inferred from homology"/>
<keyword evidence="3 8" id="KW-0547">Nucleotide-binding</keyword>
<evidence type="ECO:0000256" key="5">
    <source>
        <dbReference type="ARBA" id="ARBA00022840"/>
    </source>
</evidence>
<dbReference type="EMBL" id="LHPG02000003">
    <property type="protein sequence ID" value="PRW59556.1"/>
    <property type="molecule type" value="Genomic_DNA"/>
</dbReference>
<dbReference type="GO" id="GO:0047326">
    <property type="term" value="F:inositol-1,3,4,6-tetrakisphosphate 5-kinase activity"/>
    <property type="evidence" value="ECO:0007669"/>
    <property type="project" value="RHEA"/>
</dbReference>
<protein>
    <recommendedName>
        <fullName evidence="8">Inositol polyphosphate multikinase</fullName>
        <ecNumber evidence="8">2.7.1.140</ecNumber>
        <ecNumber evidence="8">2.7.1.151</ecNumber>
    </recommendedName>
</protein>
<organism evidence="10 11">
    <name type="scientific">Chlorella sorokiniana</name>
    <name type="common">Freshwater green alga</name>
    <dbReference type="NCBI Taxonomy" id="3076"/>
    <lineage>
        <taxon>Eukaryota</taxon>
        <taxon>Viridiplantae</taxon>
        <taxon>Chlorophyta</taxon>
        <taxon>core chlorophytes</taxon>
        <taxon>Trebouxiophyceae</taxon>
        <taxon>Chlorellales</taxon>
        <taxon>Chlorellaceae</taxon>
        <taxon>Chlorella clade</taxon>
        <taxon>Chlorella</taxon>
    </lineage>
</organism>
<evidence type="ECO:0000313" key="11">
    <source>
        <dbReference type="Proteomes" id="UP000239899"/>
    </source>
</evidence>
<dbReference type="SUPFAM" id="SSF56104">
    <property type="entry name" value="SAICAR synthase-like"/>
    <property type="match status" value="1"/>
</dbReference>
<evidence type="ECO:0000256" key="1">
    <source>
        <dbReference type="ARBA" id="ARBA00007374"/>
    </source>
</evidence>
<dbReference type="EC" id="2.7.1.151" evidence="8"/>
<feature type="region of interest" description="Disordered" evidence="9">
    <location>
        <begin position="286"/>
        <end position="348"/>
    </location>
</feature>
<dbReference type="GO" id="GO:0005524">
    <property type="term" value="F:ATP binding"/>
    <property type="evidence" value="ECO:0007669"/>
    <property type="project" value="UniProtKB-KW"/>
</dbReference>
<dbReference type="InterPro" id="IPR005522">
    <property type="entry name" value="IPK"/>
</dbReference>
<accession>A0A2P6TZS7</accession>
<name>A0A2P6TZS7_CHLSO</name>
<dbReference type="Proteomes" id="UP000239899">
    <property type="component" value="Unassembled WGS sequence"/>
</dbReference>
<comment type="function">
    <text evidence="8">Inositol phosphate kinase with a broad substrate specificity.</text>
</comment>
<feature type="region of interest" description="Disordered" evidence="9">
    <location>
        <begin position="201"/>
        <end position="255"/>
    </location>
</feature>
<feature type="region of interest" description="Disordered" evidence="9">
    <location>
        <begin position="382"/>
        <end position="429"/>
    </location>
</feature>
<dbReference type="EC" id="2.7.1.140" evidence="8"/>
<evidence type="ECO:0000256" key="9">
    <source>
        <dbReference type="SAM" id="MobiDB-lite"/>
    </source>
</evidence>
<dbReference type="GO" id="GO:0008440">
    <property type="term" value="F:inositol-1,4,5-trisphosphate 3-kinase activity"/>
    <property type="evidence" value="ECO:0007669"/>
    <property type="project" value="TreeGrafter"/>
</dbReference>
<sequence>MGHRRPAKLAAQLELRPCEHQVAGHLFEDGKAGSLVDDRGHFYKPLQRGPRGDRERAFYDAVAATLRAEEAAAAAAVAAAQERRAAERRTGRRASSPIAVRNGSASGAVAAEWATAAELGSSAASSTGGDAGGLGLAGEAPASPHAPLPWRRRQLLQTFPSYKEYRRERGPMHIMQRDELGLLSSRTVAQLGMSLPEDLQLHKQQRRRQQAGEPPLPSQASRFGPPHVLQEQPEAGQQQRRRPRSWSGSPPSTADALAQHAEQYGKSPDSDDCAEMTGRHLMQIVHPECPSSPSAADSPAAHKAEEQLQQGEQHSQQDQQQQQRGEAAEAGAAAPASPRLREHRHTTEHAEEAYTLPEHAQAAALLGQPVYDRSLNVSPVVVGGSGMPRPSPFSTSPQHSGHFGSLFSEQQQQAQQQAQQQQQQQQQQPGISLLVAGERSTSLPLAVPASPRGAAAAAALADGLAQLSGLGSPAASVAGGSLAASCAAHWLQDEEAAADALRQEVAAHGSSVFSSLPFSVRNAPLLRVIPKYYGVAQHCDGRTLLELEDLARAYHRPCIMDIKVGFRTWYPAADDAYIQRCKEKDESTTQAALGFKICGMQVFRHGAGGYWRASKRWCKTLPVELVDKALLSFAHNEHGLRPADVYVGGGGGAIAQLEALEAWFAVQRDFHFYSSSVLLLYEGGATSQEEAKVRVRLVDFAHTFQAEGGGRDTNFLAGLRALLARLRAVVHAQLQEELT</sequence>
<feature type="compositionally biased region" description="Low complexity" evidence="9">
    <location>
        <begin position="410"/>
        <end position="428"/>
    </location>
</feature>
<dbReference type="InterPro" id="IPR038286">
    <property type="entry name" value="IPK_sf"/>
</dbReference>
<comment type="catalytic activity">
    <reaction evidence="6 8">
        <text>1D-myo-inositol 1,4,5-trisphosphate + 2 ATP = 1D-myo-inositol 1,3,4,5,6-pentakisphosphate + 2 ADP + 2 H(+)</text>
        <dbReference type="Rhea" id="RHEA:32359"/>
        <dbReference type="ChEBI" id="CHEBI:15378"/>
        <dbReference type="ChEBI" id="CHEBI:30616"/>
        <dbReference type="ChEBI" id="CHEBI:57733"/>
        <dbReference type="ChEBI" id="CHEBI:203600"/>
        <dbReference type="ChEBI" id="CHEBI:456216"/>
        <dbReference type="EC" id="2.7.1.151"/>
    </reaction>
</comment>
<comment type="caution">
    <text evidence="10">The sequence shown here is derived from an EMBL/GenBank/DDBJ whole genome shotgun (WGS) entry which is preliminary data.</text>
</comment>
<keyword evidence="2 8" id="KW-0808">Transferase</keyword>
<dbReference type="Pfam" id="PF03770">
    <property type="entry name" value="IPK"/>
    <property type="match status" value="1"/>
</dbReference>
<feature type="compositionally biased region" description="Low complexity" evidence="9">
    <location>
        <begin position="307"/>
        <end position="336"/>
    </location>
</feature>
<evidence type="ECO:0000256" key="4">
    <source>
        <dbReference type="ARBA" id="ARBA00022777"/>
    </source>
</evidence>
<evidence type="ECO:0000256" key="6">
    <source>
        <dbReference type="ARBA" id="ARBA00036164"/>
    </source>
</evidence>
<keyword evidence="11" id="KW-1185">Reference proteome</keyword>
<evidence type="ECO:0000256" key="2">
    <source>
        <dbReference type="ARBA" id="ARBA00022679"/>
    </source>
</evidence>
<feature type="region of interest" description="Disordered" evidence="9">
    <location>
        <begin position="122"/>
        <end position="152"/>
    </location>
</feature>
<reference evidence="10 11" key="1">
    <citation type="journal article" date="2018" name="Plant J.">
        <title>Genome sequences of Chlorella sorokiniana UTEX 1602 and Micractinium conductrix SAG 241.80: implications to maltose excretion by a green alga.</title>
        <authorList>
            <person name="Arriola M.B."/>
            <person name="Velmurugan N."/>
            <person name="Zhang Y."/>
            <person name="Plunkett M.H."/>
            <person name="Hondzo H."/>
            <person name="Barney B.M."/>
        </authorList>
    </citation>
    <scope>NUCLEOTIDE SEQUENCE [LARGE SCALE GENOMIC DNA]</scope>
    <source>
        <strain evidence="11">UTEX 1602</strain>
    </source>
</reference>